<name>A0A3N0ASD4_9ACTN</name>
<protein>
    <submittedName>
        <fullName evidence="2">Uncharacterized protein</fullName>
    </submittedName>
</protein>
<dbReference type="RefSeq" id="WP_123209737.1">
    <property type="nucleotide sequence ID" value="NZ_JBHTHO010000038.1"/>
</dbReference>
<evidence type="ECO:0000256" key="1">
    <source>
        <dbReference type="SAM" id="MobiDB-lite"/>
    </source>
</evidence>
<reference evidence="3" key="1">
    <citation type="submission" date="2018-05" db="EMBL/GenBank/DDBJ databases">
        <title>Genome Sequencing of selected type strains of the family Eggerthellaceae.</title>
        <authorList>
            <person name="Danylec N."/>
            <person name="Stoll D.A."/>
            <person name="Doetsch A."/>
            <person name="Huch M."/>
        </authorList>
    </citation>
    <scope>NUCLEOTIDE SEQUENCE [LARGE SCALE GENOMIC DNA]</scope>
    <source>
        <strain evidence="3">DSM 24851</strain>
    </source>
</reference>
<dbReference type="Proteomes" id="UP000269591">
    <property type="component" value="Unassembled WGS sequence"/>
</dbReference>
<dbReference type="EMBL" id="QIBX01000027">
    <property type="protein sequence ID" value="RNL37459.1"/>
    <property type="molecule type" value="Genomic_DNA"/>
</dbReference>
<evidence type="ECO:0000313" key="2">
    <source>
        <dbReference type="EMBL" id="RNL37459.1"/>
    </source>
</evidence>
<gene>
    <name evidence="2" type="ORF">DMP06_10800</name>
</gene>
<organism evidence="2 3">
    <name type="scientific">Slackia equolifaciens</name>
    <dbReference type="NCBI Taxonomy" id="498718"/>
    <lineage>
        <taxon>Bacteria</taxon>
        <taxon>Bacillati</taxon>
        <taxon>Actinomycetota</taxon>
        <taxon>Coriobacteriia</taxon>
        <taxon>Eggerthellales</taxon>
        <taxon>Eggerthellaceae</taxon>
        <taxon>Slackia</taxon>
    </lineage>
</organism>
<proteinExistence type="predicted"/>
<comment type="caution">
    <text evidence="2">The sequence shown here is derived from an EMBL/GenBank/DDBJ whole genome shotgun (WGS) entry which is preliminary data.</text>
</comment>
<keyword evidence="3" id="KW-1185">Reference proteome</keyword>
<accession>A0A3N0ASD4</accession>
<dbReference type="OrthoDB" id="3183966at2"/>
<feature type="compositionally biased region" description="Basic and acidic residues" evidence="1">
    <location>
        <begin position="85"/>
        <end position="97"/>
    </location>
</feature>
<feature type="region of interest" description="Disordered" evidence="1">
    <location>
        <begin position="83"/>
        <end position="112"/>
    </location>
</feature>
<evidence type="ECO:0000313" key="3">
    <source>
        <dbReference type="Proteomes" id="UP000269591"/>
    </source>
</evidence>
<dbReference type="AlphaFoldDB" id="A0A3N0ASD4"/>
<sequence length="270" mass="27649">MSNGREKCDFSSEASMSASRPPAAVALVNAAGGSGASGADWNSVAFLLSDFEEAYRAYAHEMAQMFGVADRVTTPCFVHATPGGDDIRSARSGRSDAGEGDAGQGDAGRSDAERGIAGLHDAADSSSDGTAAELSECDAVVVGYACGAGRASVDGFAADVARLSPSLDIPSGARVYAIAIDSSCDAGNALASVDVLHAFCRESGLHFSGGIAIGGGALLPRMENKPRMGAARRRLSEATDELIEAVRAGRDTEVVTVRPPMPRFLYGLLV</sequence>